<evidence type="ECO:0000313" key="3">
    <source>
        <dbReference type="Proteomes" id="UP000735302"/>
    </source>
</evidence>
<organism evidence="2 3">
    <name type="scientific">Plakobranchus ocellatus</name>
    <dbReference type="NCBI Taxonomy" id="259542"/>
    <lineage>
        <taxon>Eukaryota</taxon>
        <taxon>Metazoa</taxon>
        <taxon>Spiralia</taxon>
        <taxon>Lophotrochozoa</taxon>
        <taxon>Mollusca</taxon>
        <taxon>Gastropoda</taxon>
        <taxon>Heterobranchia</taxon>
        <taxon>Euthyneura</taxon>
        <taxon>Panpulmonata</taxon>
        <taxon>Sacoglossa</taxon>
        <taxon>Placobranchoidea</taxon>
        <taxon>Plakobranchidae</taxon>
        <taxon>Plakobranchus</taxon>
    </lineage>
</organism>
<dbReference type="EMBL" id="BLXT01006371">
    <property type="protein sequence ID" value="GFO31238.1"/>
    <property type="molecule type" value="Genomic_DNA"/>
</dbReference>
<dbReference type="PANTHER" id="PTHR47163">
    <property type="entry name" value="DDE_TNP_IS1595 DOMAIN-CONTAINING PROTEIN"/>
    <property type="match status" value="1"/>
</dbReference>
<reference evidence="2 3" key="1">
    <citation type="journal article" date="2021" name="Elife">
        <title>Chloroplast acquisition without the gene transfer in kleptoplastic sea slugs, Plakobranchus ocellatus.</title>
        <authorList>
            <person name="Maeda T."/>
            <person name="Takahashi S."/>
            <person name="Yoshida T."/>
            <person name="Shimamura S."/>
            <person name="Takaki Y."/>
            <person name="Nagai Y."/>
            <person name="Toyoda A."/>
            <person name="Suzuki Y."/>
            <person name="Arimoto A."/>
            <person name="Ishii H."/>
            <person name="Satoh N."/>
            <person name="Nishiyama T."/>
            <person name="Hasebe M."/>
            <person name="Maruyama T."/>
            <person name="Minagawa J."/>
            <person name="Obokata J."/>
            <person name="Shigenobu S."/>
        </authorList>
    </citation>
    <scope>NUCLEOTIDE SEQUENCE [LARGE SCALE GENOMIC DNA]</scope>
</reference>
<dbReference type="InterPro" id="IPR024445">
    <property type="entry name" value="Tnp_ISXO2-like"/>
</dbReference>
<accession>A0AAV4CH18</accession>
<protein>
    <recommendedName>
        <fullName evidence="1">ISXO2-like transposase domain-containing protein</fullName>
    </recommendedName>
</protein>
<dbReference type="Proteomes" id="UP000735302">
    <property type="component" value="Unassembled WGS sequence"/>
</dbReference>
<evidence type="ECO:0000313" key="2">
    <source>
        <dbReference type="EMBL" id="GFO31238.1"/>
    </source>
</evidence>
<keyword evidence="3" id="KW-1185">Reference proteome</keyword>
<comment type="caution">
    <text evidence="2">The sequence shown here is derived from an EMBL/GenBank/DDBJ whole genome shotgun (WGS) entry which is preliminary data.</text>
</comment>
<dbReference type="InterPro" id="IPR053164">
    <property type="entry name" value="IS1016-like_transposase"/>
</dbReference>
<dbReference type="AlphaFoldDB" id="A0AAV4CH18"/>
<feature type="domain" description="ISXO2-like transposase" evidence="1">
    <location>
        <begin position="24"/>
        <end position="77"/>
    </location>
</feature>
<dbReference type="Pfam" id="PF12762">
    <property type="entry name" value="DDE_Tnp_IS1595"/>
    <property type="match status" value="1"/>
</dbReference>
<evidence type="ECO:0000259" key="1">
    <source>
        <dbReference type="Pfam" id="PF12762"/>
    </source>
</evidence>
<sequence>IVEPDGSLIAKRKNNIGCVFEERSVFGGVCLATGQDFVTHIPDKNAATLLLLIMRYVEPGSIIHTDSLPSYDNIDTLPVNPLFQHLVVVQERNLVDPSHWGVHELRGEILKELQKAF</sequence>
<name>A0AAV4CH18_9GAST</name>
<dbReference type="PANTHER" id="PTHR47163:SF2">
    <property type="entry name" value="SI:DKEY-17M8.2"/>
    <property type="match status" value="1"/>
</dbReference>
<gene>
    <name evidence="2" type="ORF">PoB_005774300</name>
</gene>
<proteinExistence type="predicted"/>
<feature type="non-terminal residue" evidence="2">
    <location>
        <position position="1"/>
    </location>
</feature>